<gene>
    <name evidence="2" type="ORF">ABIC99_000103</name>
    <name evidence="3" type="ORF">EWH46_11140</name>
</gene>
<keyword evidence="5" id="KW-1185">Reference proteome</keyword>
<feature type="transmembrane region" description="Helical" evidence="1">
    <location>
        <begin position="73"/>
        <end position="93"/>
    </location>
</feature>
<dbReference type="Pfam" id="PF04247">
    <property type="entry name" value="SirB"/>
    <property type="match status" value="1"/>
</dbReference>
<dbReference type="PIRSF" id="PIRSF005610">
    <property type="entry name" value="SirB"/>
    <property type="match status" value="1"/>
</dbReference>
<dbReference type="EMBL" id="CP035708">
    <property type="protein sequence ID" value="QEN01277.1"/>
    <property type="molecule type" value="Genomic_DNA"/>
</dbReference>
<name>A0A5C1Q180_9BURK</name>
<dbReference type="RefSeq" id="WP_149503974.1">
    <property type="nucleotide sequence ID" value="NZ_CP035708.1"/>
</dbReference>
<evidence type="ECO:0000313" key="3">
    <source>
        <dbReference type="EMBL" id="QEN01277.1"/>
    </source>
</evidence>
<reference evidence="3 4" key="1">
    <citation type="submission" date="2019-02" db="EMBL/GenBank/DDBJ databases">
        <title>Complete Genome Sequence and Methylome Analysis of Sphaerotilus natans subsp. sulfidivorans D-507.</title>
        <authorList>
            <person name="Fomenkov A."/>
            <person name="Gridneva E."/>
            <person name="Smolyakov D."/>
            <person name="Dubinina G."/>
            <person name="Vincze T."/>
            <person name="Grabovich M."/>
            <person name="Roberts R.J."/>
        </authorList>
    </citation>
    <scope>NUCLEOTIDE SEQUENCE [LARGE SCALE GENOMIC DNA]</scope>
    <source>
        <strain evidence="3 4">D-507</strain>
    </source>
</reference>
<dbReference type="PANTHER" id="PTHR39594">
    <property type="entry name" value="PROTEIN YCHQ"/>
    <property type="match status" value="1"/>
</dbReference>
<keyword evidence="1" id="KW-0812">Transmembrane</keyword>
<proteinExistence type="predicted"/>
<keyword evidence="1" id="KW-1133">Transmembrane helix</keyword>
<dbReference type="Proteomes" id="UP000323522">
    <property type="component" value="Chromosome"/>
</dbReference>
<dbReference type="EMBL" id="JBEPLS010000001">
    <property type="protein sequence ID" value="MET3602327.1"/>
    <property type="molecule type" value="Genomic_DNA"/>
</dbReference>
<feature type="transmembrane region" description="Helical" evidence="1">
    <location>
        <begin position="105"/>
        <end position="122"/>
    </location>
</feature>
<dbReference type="GO" id="GO:0005886">
    <property type="term" value="C:plasma membrane"/>
    <property type="evidence" value="ECO:0007669"/>
    <property type="project" value="TreeGrafter"/>
</dbReference>
<feature type="transmembrane region" description="Helical" evidence="1">
    <location>
        <begin position="45"/>
        <end position="67"/>
    </location>
</feature>
<dbReference type="OrthoDB" id="5588650at2"/>
<feature type="transmembrane region" description="Helical" evidence="1">
    <location>
        <begin position="12"/>
        <end position="33"/>
    </location>
</feature>
<protein>
    <submittedName>
        <fullName evidence="2">Membrane protein SirB2</fullName>
    </submittedName>
</protein>
<evidence type="ECO:0000313" key="4">
    <source>
        <dbReference type="Proteomes" id="UP000323522"/>
    </source>
</evidence>
<dbReference type="PANTHER" id="PTHR39594:SF1">
    <property type="entry name" value="PROTEIN YCHQ"/>
    <property type="match status" value="1"/>
</dbReference>
<dbReference type="InterPro" id="IPR007360">
    <property type="entry name" value="SirB"/>
</dbReference>
<accession>A0A5C1Q180</accession>
<keyword evidence="1" id="KW-0472">Membrane</keyword>
<evidence type="ECO:0000313" key="2">
    <source>
        <dbReference type="EMBL" id="MET3602327.1"/>
    </source>
</evidence>
<organism evidence="3 4">
    <name type="scientific">Sphaerotilus sulfidivorans</name>
    <dbReference type="NCBI Taxonomy" id="639200"/>
    <lineage>
        <taxon>Bacteria</taxon>
        <taxon>Pseudomonadati</taxon>
        <taxon>Pseudomonadota</taxon>
        <taxon>Betaproteobacteria</taxon>
        <taxon>Burkholderiales</taxon>
        <taxon>Sphaerotilaceae</taxon>
        <taxon>Sphaerotilus</taxon>
    </lineage>
</organism>
<sequence length="128" mass="13433">MALDYLLLKKIHLHCVGLSVALFALRLGLRLAAPERLAAWKVLRVLPHGVDTLLLSTAIAMVVVGGIDLLQSPWLLAKIGALGLYIVLGSVALKRATTRTGQAAAGLAALATVGWIVATAVGKQPWLP</sequence>
<reference evidence="2 5" key="2">
    <citation type="submission" date="2024-06" db="EMBL/GenBank/DDBJ databases">
        <title>Genomic Encyclopedia of Type Strains, Phase IV (KMG-IV): sequencing the most valuable type-strain genomes for metagenomic binning, comparative biology and taxonomic classification.</title>
        <authorList>
            <person name="Goeker M."/>
        </authorList>
    </citation>
    <scope>NUCLEOTIDE SEQUENCE [LARGE SCALE GENOMIC DNA]</scope>
    <source>
        <strain evidence="2 5">D-501</strain>
    </source>
</reference>
<evidence type="ECO:0000313" key="5">
    <source>
        <dbReference type="Proteomes" id="UP001549111"/>
    </source>
</evidence>
<evidence type="ECO:0000256" key="1">
    <source>
        <dbReference type="SAM" id="Phobius"/>
    </source>
</evidence>
<dbReference type="Proteomes" id="UP001549111">
    <property type="component" value="Unassembled WGS sequence"/>
</dbReference>
<dbReference type="AlphaFoldDB" id="A0A5C1Q180"/>
<dbReference type="KEGG" id="snn:EWH46_11140"/>